<comment type="caution">
    <text evidence="3">The sequence shown here is derived from an EMBL/GenBank/DDBJ whole genome shotgun (WGS) entry which is preliminary data.</text>
</comment>
<dbReference type="InterPro" id="IPR013320">
    <property type="entry name" value="ConA-like_dom_sf"/>
</dbReference>
<dbReference type="Gene3D" id="2.60.120.200">
    <property type="match status" value="1"/>
</dbReference>
<organism evidence="3 4">
    <name type="scientific">Thiorhodococcus minor</name>
    <dbReference type="NCBI Taxonomy" id="57489"/>
    <lineage>
        <taxon>Bacteria</taxon>
        <taxon>Pseudomonadati</taxon>
        <taxon>Pseudomonadota</taxon>
        <taxon>Gammaproteobacteria</taxon>
        <taxon>Chromatiales</taxon>
        <taxon>Chromatiaceae</taxon>
        <taxon>Thiorhodococcus</taxon>
    </lineage>
</organism>
<sequence length="158" mass="17757">PEDPSVYGLNKKEGWYWPNCGEIDIVEHLGHQLGVAHAALHSKDAYFKNGGERSEATEIADFSGGFHTYAVEWFPDHLTFFADGVRYHRVENDGAGWESWPFDHAFYVILNLAVGGSWGGREGIDRSAWPQRMLVDYVRISEYVGPDKEALLADGSRP</sequence>
<evidence type="ECO:0000256" key="1">
    <source>
        <dbReference type="ARBA" id="ARBA00006865"/>
    </source>
</evidence>
<comment type="similarity">
    <text evidence="1">Belongs to the glycosyl hydrolase 16 family.</text>
</comment>
<dbReference type="Pfam" id="PF00722">
    <property type="entry name" value="Glyco_hydro_16"/>
    <property type="match status" value="1"/>
</dbReference>
<proteinExistence type="inferred from homology"/>
<dbReference type="InterPro" id="IPR000757">
    <property type="entry name" value="Beta-glucanase-like"/>
</dbReference>
<dbReference type="CDD" id="cd08023">
    <property type="entry name" value="GH16_laminarinase_like"/>
    <property type="match status" value="1"/>
</dbReference>
<dbReference type="AlphaFoldDB" id="A0A6M0K7Z9"/>
<name>A0A6M0K7Z9_9GAMM</name>
<dbReference type="RefSeq" id="WP_164456752.1">
    <property type="nucleotide sequence ID" value="NZ_JAAIJQ010000325.1"/>
</dbReference>
<accession>A0A6M0K7Z9</accession>
<feature type="domain" description="GH16" evidence="2">
    <location>
        <begin position="1"/>
        <end position="146"/>
    </location>
</feature>
<protein>
    <submittedName>
        <fullName evidence="3">Glycoside hydrolase family 16 protein</fullName>
    </submittedName>
</protein>
<keyword evidence="4" id="KW-1185">Reference proteome</keyword>
<feature type="non-terminal residue" evidence="3">
    <location>
        <position position="1"/>
    </location>
</feature>
<evidence type="ECO:0000313" key="4">
    <source>
        <dbReference type="Proteomes" id="UP000483379"/>
    </source>
</evidence>
<dbReference type="Proteomes" id="UP000483379">
    <property type="component" value="Unassembled WGS sequence"/>
</dbReference>
<dbReference type="EMBL" id="JAAIJQ010000325">
    <property type="protein sequence ID" value="NEV65454.1"/>
    <property type="molecule type" value="Genomic_DNA"/>
</dbReference>
<dbReference type="SUPFAM" id="SSF49899">
    <property type="entry name" value="Concanavalin A-like lectins/glucanases"/>
    <property type="match status" value="1"/>
</dbReference>
<dbReference type="InterPro" id="IPR050546">
    <property type="entry name" value="Glycosyl_Hydrlase_16"/>
</dbReference>
<dbReference type="GO" id="GO:0004553">
    <property type="term" value="F:hydrolase activity, hydrolyzing O-glycosyl compounds"/>
    <property type="evidence" value="ECO:0007669"/>
    <property type="project" value="InterPro"/>
</dbReference>
<dbReference type="GO" id="GO:0005975">
    <property type="term" value="P:carbohydrate metabolic process"/>
    <property type="evidence" value="ECO:0007669"/>
    <property type="project" value="InterPro"/>
</dbReference>
<gene>
    <name evidence="3" type="ORF">G3446_27190</name>
</gene>
<evidence type="ECO:0000259" key="2">
    <source>
        <dbReference type="PROSITE" id="PS51762"/>
    </source>
</evidence>
<dbReference type="PANTHER" id="PTHR10963">
    <property type="entry name" value="GLYCOSYL HYDROLASE-RELATED"/>
    <property type="match status" value="1"/>
</dbReference>
<dbReference type="PROSITE" id="PS51762">
    <property type="entry name" value="GH16_2"/>
    <property type="match status" value="1"/>
</dbReference>
<reference evidence="3 4" key="1">
    <citation type="submission" date="2020-02" db="EMBL/GenBank/DDBJ databases">
        <title>Genome sequences of Thiorhodococcus mannitoliphagus and Thiorhodococcus minor, purple sulfur photosynthetic bacteria in the gammaproteobacterial family, Chromatiaceae.</title>
        <authorList>
            <person name="Aviles F.A."/>
            <person name="Meyer T.E."/>
            <person name="Kyndt J.A."/>
        </authorList>
    </citation>
    <scope>NUCLEOTIDE SEQUENCE [LARGE SCALE GENOMIC DNA]</scope>
    <source>
        <strain evidence="3 4">DSM 11518</strain>
    </source>
</reference>
<dbReference type="PANTHER" id="PTHR10963:SF55">
    <property type="entry name" value="GLYCOSIDE HYDROLASE FAMILY 16 PROTEIN"/>
    <property type="match status" value="1"/>
</dbReference>
<keyword evidence="3" id="KW-0378">Hydrolase</keyword>
<evidence type="ECO:0000313" key="3">
    <source>
        <dbReference type="EMBL" id="NEV65454.1"/>
    </source>
</evidence>